<comment type="caution">
    <text evidence="1">The sequence shown here is derived from an EMBL/GenBank/DDBJ whole genome shotgun (WGS) entry which is preliminary data.</text>
</comment>
<dbReference type="Proteomes" id="UP000294003">
    <property type="component" value="Unassembled WGS sequence"/>
</dbReference>
<dbReference type="EMBL" id="QJNS01000140">
    <property type="protein sequence ID" value="RYO85305.1"/>
    <property type="molecule type" value="Genomic_DNA"/>
</dbReference>
<evidence type="ECO:0000313" key="2">
    <source>
        <dbReference type="Proteomes" id="UP000294003"/>
    </source>
</evidence>
<organism evidence="1 2">
    <name type="scientific">Monosporascus cannonballus</name>
    <dbReference type="NCBI Taxonomy" id="155416"/>
    <lineage>
        <taxon>Eukaryota</taxon>
        <taxon>Fungi</taxon>
        <taxon>Dikarya</taxon>
        <taxon>Ascomycota</taxon>
        <taxon>Pezizomycotina</taxon>
        <taxon>Sordariomycetes</taxon>
        <taxon>Xylariomycetidae</taxon>
        <taxon>Xylariales</taxon>
        <taxon>Xylariales incertae sedis</taxon>
        <taxon>Monosporascus</taxon>
    </lineage>
</organism>
<evidence type="ECO:0000313" key="1">
    <source>
        <dbReference type="EMBL" id="RYO85305.1"/>
    </source>
</evidence>
<keyword evidence="2" id="KW-1185">Reference proteome</keyword>
<accession>A0ABY0H5F5</accession>
<gene>
    <name evidence="1" type="ORF">DL762_005258</name>
</gene>
<proteinExistence type="predicted"/>
<reference evidence="1 2" key="1">
    <citation type="submission" date="2018-06" db="EMBL/GenBank/DDBJ databases">
        <title>Complete Genomes of Monosporascus.</title>
        <authorList>
            <person name="Robinson A.J."/>
            <person name="Natvig D.O."/>
        </authorList>
    </citation>
    <scope>NUCLEOTIDE SEQUENCE [LARGE SCALE GENOMIC DNA]</scope>
    <source>
        <strain evidence="1 2">CBS 609.92</strain>
    </source>
</reference>
<protein>
    <submittedName>
        <fullName evidence="1">Uncharacterized protein</fullName>
    </submittedName>
</protein>
<sequence>MSKATFEGRYAAALPAYEHFPPVLRRLDEALMLIDNHDWKTALPGKAVTKPKYVKRFRDGALFPISNKLYSGYLGPVFRKE</sequence>
<name>A0ABY0H5F5_9PEZI</name>